<evidence type="ECO:0000256" key="6">
    <source>
        <dbReference type="SAM" id="Phobius"/>
    </source>
</evidence>
<feature type="transmembrane region" description="Helical" evidence="6">
    <location>
        <begin position="79"/>
        <end position="99"/>
    </location>
</feature>
<dbReference type="PANTHER" id="PTHR32322:SF2">
    <property type="entry name" value="EAMA DOMAIN-CONTAINING PROTEIN"/>
    <property type="match status" value="1"/>
</dbReference>
<dbReference type="AlphaFoldDB" id="E1IG31"/>
<feature type="transmembrane region" description="Helical" evidence="6">
    <location>
        <begin position="105"/>
        <end position="128"/>
    </location>
</feature>
<feature type="domain" description="EamA" evidence="7">
    <location>
        <begin position="15"/>
        <end position="151"/>
    </location>
</feature>
<dbReference type="InterPro" id="IPR050638">
    <property type="entry name" value="AA-Vitamin_Transporters"/>
</dbReference>
<feature type="transmembrane region" description="Helical" evidence="6">
    <location>
        <begin position="225"/>
        <end position="245"/>
    </location>
</feature>
<name>E1IG31_9CHLR</name>
<comment type="similarity">
    <text evidence="2">Belongs to the EamA transporter family.</text>
</comment>
<sequence>MISSKPTTKAAPNQGMAFIIAAALIWGTIGASVRLLYTQAPADPLGVGFLRLLIAAPALILLGWAMVGPHFWRVQRRDLWVVALMGSTFAGYQVSYFAAIAHIGVAAAVMINICSAPIFTAILARIFLGEALSRMTLLALVGAVLGTAMLVGGVPQQGTLNVLLTGAALALTAGFSYSIVVLTGRVLAPRYHPIQPITLAFTLGAVLLAPVVALSGNLYLDYTAWGWGILIYLGVVPTAIAYVLYLHGMRTTSATITAILTLLEPLGSTLLAILFLGERLAPFGMVGMMLLLGSMGLLYKKA</sequence>
<evidence type="ECO:0000313" key="9">
    <source>
        <dbReference type="Proteomes" id="UP000054010"/>
    </source>
</evidence>
<dbReference type="Pfam" id="PF00892">
    <property type="entry name" value="EamA"/>
    <property type="match status" value="2"/>
</dbReference>
<feature type="transmembrane region" description="Helical" evidence="6">
    <location>
        <begin position="16"/>
        <end position="37"/>
    </location>
</feature>
<keyword evidence="3 6" id="KW-0812">Transmembrane</keyword>
<dbReference type="SUPFAM" id="SSF103481">
    <property type="entry name" value="Multidrug resistance efflux transporter EmrE"/>
    <property type="match status" value="2"/>
</dbReference>
<organism evidence="8 9">
    <name type="scientific">Oscillochloris trichoides DG-6</name>
    <dbReference type="NCBI Taxonomy" id="765420"/>
    <lineage>
        <taxon>Bacteria</taxon>
        <taxon>Bacillati</taxon>
        <taxon>Chloroflexota</taxon>
        <taxon>Chloroflexia</taxon>
        <taxon>Chloroflexales</taxon>
        <taxon>Chloroflexineae</taxon>
        <taxon>Oscillochloridaceae</taxon>
        <taxon>Oscillochloris</taxon>
    </lineage>
</organism>
<dbReference type="EMBL" id="ADVR01000097">
    <property type="protein sequence ID" value="EFO79868.1"/>
    <property type="molecule type" value="Genomic_DNA"/>
</dbReference>
<feature type="transmembrane region" description="Helical" evidence="6">
    <location>
        <begin position="199"/>
        <end position="219"/>
    </location>
</feature>
<comment type="caution">
    <text evidence="8">The sequence shown here is derived from an EMBL/GenBank/DDBJ whole genome shotgun (WGS) entry which is preliminary data.</text>
</comment>
<feature type="transmembrane region" description="Helical" evidence="6">
    <location>
        <begin position="257"/>
        <end position="276"/>
    </location>
</feature>
<feature type="transmembrane region" description="Helical" evidence="6">
    <location>
        <begin position="135"/>
        <end position="154"/>
    </location>
</feature>
<dbReference type="InterPro" id="IPR000620">
    <property type="entry name" value="EamA_dom"/>
</dbReference>
<feature type="transmembrane region" description="Helical" evidence="6">
    <location>
        <begin position="282"/>
        <end position="299"/>
    </location>
</feature>
<dbReference type="HOGENOM" id="CLU_033863_9_2_0"/>
<dbReference type="GO" id="GO:0016020">
    <property type="term" value="C:membrane"/>
    <property type="evidence" value="ECO:0007669"/>
    <property type="project" value="UniProtKB-SubCell"/>
</dbReference>
<feature type="domain" description="EamA" evidence="7">
    <location>
        <begin position="165"/>
        <end position="298"/>
    </location>
</feature>
<gene>
    <name evidence="8" type="ORF">OSCT_2243</name>
</gene>
<dbReference type="InterPro" id="IPR037185">
    <property type="entry name" value="EmrE-like"/>
</dbReference>
<accession>E1IG31</accession>
<evidence type="ECO:0000256" key="2">
    <source>
        <dbReference type="ARBA" id="ARBA00007362"/>
    </source>
</evidence>
<protein>
    <recommendedName>
        <fullName evidence="7">EamA domain-containing protein</fullName>
    </recommendedName>
</protein>
<feature type="transmembrane region" description="Helical" evidence="6">
    <location>
        <begin position="49"/>
        <end position="67"/>
    </location>
</feature>
<dbReference type="STRING" id="765420.OSCT_2243"/>
<evidence type="ECO:0000256" key="5">
    <source>
        <dbReference type="ARBA" id="ARBA00023136"/>
    </source>
</evidence>
<evidence type="ECO:0000256" key="3">
    <source>
        <dbReference type="ARBA" id="ARBA00022692"/>
    </source>
</evidence>
<keyword evidence="4 6" id="KW-1133">Transmembrane helix</keyword>
<evidence type="ECO:0000259" key="7">
    <source>
        <dbReference type="Pfam" id="PF00892"/>
    </source>
</evidence>
<feature type="transmembrane region" description="Helical" evidence="6">
    <location>
        <begin position="160"/>
        <end position="187"/>
    </location>
</feature>
<keyword evidence="9" id="KW-1185">Reference proteome</keyword>
<evidence type="ECO:0000256" key="4">
    <source>
        <dbReference type="ARBA" id="ARBA00022989"/>
    </source>
</evidence>
<comment type="subcellular location">
    <subcellularLocation>
        <location evidence="1">Membrane</location>
        <topology evidence="1">Multi-pass membrane protein</topology>
    </subcellularLocation>
</comment>
<reference evidence="8 9" key="1">
    <citation type="journal article" date="2011" name="J. Bacteriol.">
        <title>Draft genome sequence of the anoxygenic filamentous phototrophic bacterium Oscillochloris trichoides subsp. DG-6.</title>
        <authorList>
            <person name="Kuznetsov B.B."/>
            <person name="Ivanovsky R.N."/>
            <person name="Keppen O.I."/>
            <person name="Sukhacheva M.V."/>
            <person name="Bumazhkin B.K."/>
            <person name="Patutina E.O."/>
            <person name="Beletsky A.V."/>
            <person name="Mardanov A.V."/>
            <person name="Baslerov R.V."/>
            <person name="Panteleeva A.N."/>
            <person name="Kolganova T.V."/>
            <person name="Ravin N.V."/>
            <person name="Skryabin K.G."/>
        </authorList>
    </citation>
    <scope>NUCLEOTIDE SEQUENCE [LARGE SCALE GENOMIC DNA]</scope>
    <source>
        <strain evidence="8 9">DG-6</strain>
    </source>
</reference>
<proteinExistence type="inferred from homology"/>
<keyword evidence="5 6" id="KW-0472">Membrane</keyword>
<evidence type="ECO:0000256" key="1">
    <source>
        <dbReference type="ARBA" id="ARBA00004141"/>
    </source>
</evidence>
<dbReference type="Proteomes" id="UP000054010">
    <property type="component" value="Unassembled WGS sequence"/>
</dbReference>
<dbReference type="eggNOG" id="COG0697">
    <property type="taxonomic scope" value="Bacteria"/>
</dbReference>
<dbReference type="PANTHER" id="PTHR32322">
    <property type="entry name" value="INNER MEMBRANE TRANSPORTER"/>
    <property type="match status" value="1"/>
</dbReference>
<evidence type="ECO:0000313" key="8">
    <source>
        <dbReference type="EMBL" id="EFO79868.1"/>
    </source>
</evidence>